<dbReference type="SUPFAM" id="SSF50621">
    <property type="entry name" value="Alanine racemase C-terminal domain-like"/>
    <property type="match status" value="1"/>
</dbReference>
<dbReference type="EMBL" id="JAFLVX010000004">
    <property type="protein sequence ID" value="MBO0475615.1"/>
    <property type="molecule type" value="Genomic_DNA"/>
</dbReference>
<feature type="transmembrane region" description="Helical" evidence="5">
    <location>
        <begin position="124"/>
        <end position="141"/>
    </location>
</feature>
<feature type="binding site" evidence="4">
    <location>
        <position position="649"/>
    </location>
    <ligand>
        <name>substrate</name>
    </ligand>
</feature>
<comment type="pathway">
    <text evidence="4">Amino-acid biosynthesis; D-alanine biosynthesis; D-alanine from L-alanine: step 1/1.</text>
</comment>
<organism evidence="7 8">
    <name type="scientific">Candidatus Vagococcus giribetii</name>
    <dbReference type="NCBI Taxonomy" id="2230876"/>
    <lineage>
        <taxon>Bacteria</taxon>
        <taxon>Bacillati</taxon>
        <taxon>Bacillota</taxon>
        <taxon>Bacilli</taxon>
        <taxon>Lactobacillales</taxon>
        <taxon>Enterococcaceae</taxon>
        <taxon>Vagococcus</taxon>
    </lineage>
</organism>
<dbReference type="SMART" id="SM01005">
    <property type="entry name" value="Ala_racemase_C"/>
    <property type="match status" value="1"/>
</dbReference>
<dbReference type="Pfam" id="PF01757">
    <property type="entry name" value="Acyl_transf_3"/>
    <property type="match status" value="1"/>
</dbReference>
<dbReference type="InterPro" id="IPR020622">
    <property type="entry name" value="Ala_racemase_pyridoxalP-BS"/>
</dbReference>
<dbReference type="InterPro" id="IPR011248">
    <property type="entry name" value="Serine/alanine_racemase"/>
</dbReference>
<evidence type="ECO:0000256" key="5">
    <source>
        <dbReference type="SAM" id="Phobius"/>
    </source>
</evidence>
<feature type="transmembrane region" description="Helical" evidence="5">
    <location>
        <begin position="37"/>
        <end position="59"/>
    </location>
</feature>
<dbReference type="PIRSF" id="PIRSF036464">
    <property type="entry name" value="Ser_ala_racem"/>
    <property type="match status" value="1"/>
</dbReference>
<sequence length="702" mass="79147">MVDRKKGIDLFRVIASVMVIGIHTFPFSSLSTQADELLTLTVFRVAVPFFFMTTGYFLIGKLSTHFCYLEITHVKAFLKKMSLVYAGVILLYLPFSILVGSISLEMSVGEFVRTLLFEGTFYHLWYFPSLIIGLILVVSLLKLVNFRTVFLISIALYLVGLGGDSWYYVIQQSEILTSFYDMIFSVMSMTRTGLFFTPLFLCLGALIHREKRKFSPSLLIGGGLFFLVALLIESRVLHEGVGVKHDSMYLFLPGVMYCLFLLLLQWQHRIEVKQASQLSLWVYVLHPLVIIVVHFFAKGVVVLANSFVYFFCVVIGSFLLGKIALKVSDYRQKRPEIKCLDKRATRELSESSLRHNVAEIKRVIPAKTQVMAVVKANAYGADMVTYAKLLQKQSVTFFAVATIDEGIALRKALISGDILVLGYTEPRRVKELQYYDLIQSIVSEEHGRLLNNQKIKIRCHIQVDTGMHRLGLVPDIADISRLYRLPYLRIEGIYSHLGSSDSLETEAAIRTEKQLQMYCHILHELKKLGIDYGITHIQSSYGILNYPECSFDYVRAGVILYGYLSHKGSVKTKLELRPVMEIKARLISKRYVQAGDYVGYGTDTKLTKRTLVGVVSIGYADGISRSLSQAGFQVSYQGNTLPLIGSICMDMILIDLGNVPTISVGEEVVVLDDFEEVALMSHTITNETLSQLGRRLVTDVVK</sequence>
<keyword evidence="5" id="KW-0472">Membrane</keyword>
<dbReference type="InterPro" id="IPR002656">
    <property type="entry name" value="Acyl_transf_3_dom"/>
</dbReference>
<dbReference type="SUPFAM" id="SSF51419">
    <property type="entry name" value="PLP-binding barrel"/>
    <property type="match status" value="1"/>
</dbReference>
<evidence type="ECO:0000259" key="6">
    <source>
        <dbReference type="SMART" id="SM01005"/>
    </source>
</evidence>
<feature type="active site" description="Proton acceptor; specific for D-alanine" evidence="4">
    <location>
        <position position="375"/>
    </location>
</feature>
<feature type="transmembrane region" description="Helical" evidence="5">
    <location>
        <begin position="7"/>
        <end position="25"/>
    </location>
</feature>
<keyword evidence="5" id="KW-0812">Transmembrane</keyword>
<dbReference type="Pfam" id="PF00842">
    <property type="entry name" value="Ala_racemase_C"/>
    <property type="match status" value="1"/>
</dbReference>
<dbReference type="PROSITE" id="PS00395">
    <property type="entry name" value="ALANINE_RACEMASE"/>
    <property type="match status" value="1"/>
</dbReference>
<evidence type="ECO:0000256" key="2">
    <source>
        <dbReference type="ARBA" id="ARBA00022898"/>
    </source>
</evidence>
<feature type="modified residue" description="N6-(pyridoxal phosphate)lysine" evidence="4">
    <location>
        <position position="375"/>
    </location>
</feature>
<feature type="domain" description="Alanine racemase C-terminal" evidence="6">
    <location>
        <begin position="579"/>
        <end position="701"/>
    </location>
</feature>
<dbReference type="Gene3D" id="2.40.37.10">
    <property type="entry name" value="Lyase, Ornithine Decarboxylase, Chain A, domain 1"/>
    <property type="match status" value="1"/>
</dbReference>
<dbReference type="Proteomes" id="UP000664857">
    <property type="component" value="Unassembled WGS sequence"/>
</dbReference>
<feature type="active site" description="Proton acceptor; specific for L-alanine" evidence="4">
    <location>
        <position position="600"/>
    </location>
</feature>
<comment type="caution">
    <text evidence="7">The sequence shown here is derived from an EMBL/GenBank/DDBJ whole genome shotgun (WGS) entry which is preliminary data.</text>
</comment>
<evidence type="ECO:0000313" key="8">
    <source>
        <dbReference type="Proteomes" id="UP000664857"/>
    </source>
</evidence>
<dbReference type="EC" id="5.1.1.1" evidence="4"/>
<comment type="similarity">
    <text evidence="4">Belongs to the alanine racemase family.</text>
</comment>
<dbReference type="InterPro" id="IPR029066">
    <property type="entry name" value="PLP-binding_barrel"/>
</dbReference>
<dbReference type="Pfam" id="PF01168">
    <property type="entry name" value="Ala_racemase_N"/>
    <property type="match status" value="1"/>
</dbReference>
<keyword evidence="8" id="KW-1185">Reference proteome</keyword>
<feature type="transmembrane region" description="Helical" evidence="5">
    <location>
        <begin position="278"/>
        <end position="297"/>
    </location>
</feature>
<protein>
    <recommendedName>
        <fullName evidence="4">Alanine racemase</fullName>
        <ecNumber evidence="4">5.1.1.1</ecNumber>
    </recommendedName>
</protein>
<feature type="transmembrane region" description="Helical" evidence="5">
    <location>
        <begin position="248"/>
        <end position="266"/>
    </location>
</feature>
<dbReference type="InterPro" id="IPR001608">
    <property type="entry name" value="Ala_racemase_N"/>
</dbReference>
<keyword evidence="2 4" id="KW-0663">Pyridoxal phosphate</keyword>
<dbReference type="NCBIfam" id="TIGR00492">
    <property type="entry name" value="alr"/>
    <property type="match status" value="1"/>
</dbReference>
<feature type="binding site" evidence="4">
    <location>
        <position position="469"/>
    </location>
    <ligand>
        <name>substrate</name>
    </ligand>
</feature>
<evidence type="ECO:0000256" key="4">
    <source>
        <dbReference type="HAMAP-Rule" id="MF_01201"/>
    </source>
</evidence>
<reference evidence="7 8" key="1">
    <citation type="submission" date="2021-03" db="EMBL/GenBank/DDBJ databases">
        <title>Enterococcal diversity collection.</title>
        <authorList>
            <person name="Gilmore M.S."/>
            <person name="Schwartzman J."/>
            <person name="Van Tyne D."/>
            <person name="Martin M."/>
            <person name="Earl A.M."/>
            <person name="Manson A.L."/>
            <person name="Straub T."/>
            <person name="Salamzade R."/>
            <person name="Saavedra J."/>
            <person name="Lebreton F."/>
            <person name="Prichula J."/>
            <person name="Schaufler K."/>
            <person name="Gaca A."/>
            <person name="Sgardioli B."/>
            <person name="Wagenaar J."/>
            <person name="Strong T."/>
        </authorList>
    </citation>
    <scope>NUCLEOTIDE SEQUENCE [LARGE SCALE GENOMIC DNA]</scope>
    <source>
        <strain evidence="7 8">DIV0080</strain>
    </source>
</reference>
<evidence type="ECO:0000256" key="1">
    <source>
        <dbReference type="ARBA" id="ARBA00001933"/>
    </source>
</evidence>
<feature type="transmembrane region" description="Helical" evidence="5">
    <location>
        <begin position="182"/>
        <end position="206"/>
    </location>
</feature>
<keyword evidence="5" id="KW-1133">Transmembrane helix</keyword>
<comment type="cofactor">
    <cofactor evidence="1 4">
        <name>pyridoxal 5'-phosphate</name>
        <dbReference type="ChEBI" id="CHEBI:597326"/>
    </cofactor>
</comment>
<dbReference type="InterPro" id="IPR000821">
    <property type="entry name" value="Ala_racemase"/>
</dbReference>
<keyword evidence="3 4" id="KW-0413">Isomerase</keyword>
<feature type="transmembrane region" description="Helical" evidence="5">
    <location>
        <begin position="83"/>
        <end position="104"/>
    </location>
</feature>
<comment type="catalytic activity">
    <reaction evidence="4">
        <text>L-alanine = D-alanine</text>
        <dbReference type="Rhea" id="RHEA:20249"/>
        <dbReference type="ChEBI" id="CHEBI:57416"/>
        <dbReference type="ChEBI" id="CHEBI:57972"/>
        <dbReference type="EC" id="5.1.1.1"/>
    </reaction>
</comment>
<dbReference type="HAMAP" id="MF_01201">
    <property type="entry name" value="Ala_racemase"/>
    <property type="match status" value="1"/>
</dbReference>
<dbReference type="InterPro" id="IPR011079">
    <property type="entry name" value="Ala_racemase_C"/>
</dbReference>
<feature type="transmembrane region" description="Helical" evidence="5">
    <location>
        <begin position="218"/>
        <end position="236"/>
    </location>
</feature>
<dbReference type="PANTHER" id="PTHR30511:SF0">
    <property type="entry name" value="ALANINE RACEMASE, CATABOLIC-RELATED"/>
    <property type="match status" value="1"/>
</dbReference>
<dbReference type="PANTHER" id="PTHR30511">
    <property type="entry name" value="ALANINE RACEMASE"/>
    <property type="match status" value="1"/>
</dbReference>
<dbReference type="InterPro" id="IPR009006">
    <property type="entry name" value="Ala_racemase/Decarboxylase_C"/>
</dbReference>
<dbReference type="RefSeq" id="WP_206964290.1">
    <property type="nucleotide sequence ID" value="NZ_JAFLVX010000004.1"/>
</dbReference>
<name>A0ABS3HPG3_9ENTE</name>
<feature type="transmembrane region" description="Helical" evidence="5">
    <location>
        <begin position="303"/>
        <end position="325"/>
    </location>
</feature>
<feature type="transmembrane region" description="Helical" evidence="5">
    <location>
        <begin position="148"/>
        <end position="170"/>
    </location>
</feature>
<dbReference type="Gene3D" id="3.20.20.10">
    <property type="entry name" value="Alanine racemase"/>
    <property type="match status" value="1"/>
</dbReference>
<evidence type="ECO:0000256" key="3">
    <source>
        <dbReference type="ARBA" id="ARBA00023235"/>
    </source>
</evidence>
<dbReference type="NCBIfam" id="NF033132">
    <property type="entry name" value="vanT-CELN"/>
    <property type="match status" value="1"/>
</dbReference>
<comment type="function">
    <text evidence="4">Catalyzes the interconversion of L-alanine and D-alanine. May also act on other amino acids.</text>
</comment>
<gene>
    <name evidence="7" type="primary">vanT</name>
    <name evidence="7" type="ORF">DOK76_00950</name>
</gene>
<evidence type="ECO:0000313" key="7">
    <source>
        <dbReference type="EMBL" id="MBO0475615.1"/>
    </source>
</evidence>
<dbReference type="PRINTS" id="PR00992">
    <property type="entry name" value="ALARACEMASE"/>
</dbReference>
<proteinExistence type="inferred from homology"/>
<accession>A0ABS3HPG3</accession>